<protein>
    <recommendedName>
        <fullName evidence="5">signal peptidase I</fullName>
        <ecNumber evidence="5">3.4.21.89</ecNumber>
    </recommendedName>
</protein>
<keyword evidence="7" id="KW-0934">Plastid</keyword>
<dbReference type="EC" id="3.4.21.89" evidence="5"/>
<dbReference type="GO" id="GO:0009535">
    <property type="term" value="C:chloroplast thylakoid membrane"/>
    <property type="evidence" value="ECO:0000318"/>
    <property type="project" value="GO_Central"/>
</dbReference>
<dbReference type="GO" id="GO:0004252">
    <property type="term" value="F:serine-type endopeptidase activity"/>
    <property type="evidence" value="ECO:0000318"/>
    <property type="project" value="GO_Central"/>
</dbReference>
<dbReference type="HOGENOM" id="CLU_028723_5_1_1"/>
<dbReference type="OrthoDB" id="308440at2759"/>
<keyword evidence="13" id="KW-1185">Reference proteome</keyword>
<dbReference type="SUPFAM" id="SSF51306">
    <property type="entry name" value="LexA/Signal peptidase"/>
    <property type="match status" value="1"/>
</dbReference>
<gene>
    <name evidence="12" type="ORF">SELMODRAFT_107966</name>
</gene>
<dbReference type="STRING" id="88036.D8S436"/>
<dbReference type="PROSITE" id="PS00761">
    <property type="entry name" value="SPASE_I_3"/>
    <property type="match status" value="1"/>
</dbReference>
<evidence type="ECO:0000259" key="11">
    <source>
        <dbReference type="Pfam" id="PF10502"/>
    </source>
</evidence>
<dbReference type="Gramene" id="EFJ20687">
    <property type="protein sequence ID" value="EFJ20687"/>
    <property type="gene ID" value="SELMODRAFT_107966"/>
</dbReference>
<evidence type="ECO:0000256" key="10">
    <source>
        <dbReference type="ARBA" id="ARBA00023136"/>
    </source>
</evidence>
<keyword evidence="8" id="KW-0378">Hydrolase</keyword>
<dbReference type="CDD" id="cd06530">
    <property type="entry name" value="S26_SPase_I"/>
    <property type="match status" value="1"/>
</dbReference>
<dbReference type="MEROPS" id="S26.008"/>
<evidence type="ECO:0000256" key="2">
    <source>
        <dbReference type="ARBA" id="ARBA00004229"/>
    </source>
</evidence>
<dbReference type="eggNOG" id="KOG0171">
    <property type="taxonomic scope" value="Eukaryota"/>
</dbReference>
<evidence type="ECO:0000256" key="1">
    <source>
        <dbReference type="ARBA" id="ARBA00000677"/>
    </source>
</evidence>
<dbReference type="PANTHER" id="PTHR43390:SF1">
    <property type="entry name" value="CHLOROPLAST PROCESSING PEPTIDASE"/>
    <property type="match status" value="1"/>
</dbReference>
<comment type="catalytic activity">
    <reaction evidence="1">
        <text>Cleavage of hydrophobic, N-terminal signal or leader sequences from secreted and periplasmic proteins.</text>
        <dbReference type="EC" id="3.4.21.89"/>
    </reaction>
</comment>
<evidence type="ECO:0000256" key="5">
    <source>
        <dbReference type="ARBA" id="ARBA00013208"/>
    </source>
</evidence>
<accession>D8S436</accession>
<evidence type="ECO:0000313" key="13">
    <source>
        <dbReference type="Proteomes" id="UP000001514"/>
    </source>
</evidence>
<dbReference type="AlphaFoldDB" id="D8S436"/>
<dbReference type="PANTHER" id="PTHR43390">
    <property type="entry name" value="SIGNAL PEPTIDASE I"/>
    <property type="match status" value="1"/>
</dbReference>
<comment type="similarity">
    <text evidence="4">Belongs to the peptidase S26 family.</text>
</comment>
<dbReference type="InParanoid" id="D8S436"/>
<evidence type="ECO:0000256" key="6">
    <source>
        <dbReference type="ARBA" id="ARBA00022528"/>
    </source>
</evidence>
<dbReference type="GO" id="GO:0010027">
    <property type="term" value="P:thylakoid membrane organization"/>
    <property type="evidence" value="ECO:0000318"/>
    <property type="project" value="GO_Central"/>
</dbReference>
<evidence type="ECO:0000256" key="7">
    <source>
        <dbReference type="ARBA" id="ARBA00022640"/>
    </source>
</evidence>
<dbReference type="InterPro" id="IPR036286">
    <property type="entry name" value="LexA/Signal_pep-like_sf"/>
</dbReference>
<dbReference type="NCBIfam" id="TIGR02227">
    <property type="entry name" value="sigpep_I_bact"/>
    <property type="match status" value="1"/>
</dbReference>
<proteinExistence type="inferred from homology"/>
<evidence type="ECO:0000313" key="12">
    <source>
        <dbReference type="EMBL" id="EFJ20687.1"/>
    </source>
</evidence>
<reference evidence="12 13" key="1">
    <citation type="journal article" date="2011" name="Science">
        <title>The Selaginella genome identifies genetic changes associated with the evolution of vascular plants.</title>
        <authorList>
            <person name="Banks J.A."/>
            <person name="Nishiyama T."/>
            <person name="Hasebe M."/>
            <person name="Bowman J.L."/>
            <person name="Gribskov M."/>
            <person name="dePamphilis C."/>
            <person name="Albert V.A."/>
            <person name="Aono N."/>
            <person name="Aoyama T."/>
            <person name="Ambrose B.A."/>
            <person name="Ashton N.W."/>
            <person name="Axtell M.J."/>
            <person name="Barker E."/>
            <person name="Barker M.S."/>
            <person name="Bennetzen J.L."/>
            <person name="Bonawitz N.D."/>
            <person name="Chapple C."/>
            <person name="Cheng C."/>
            <person name="Correa L.G."/>
            <person name="Dacre M."/>
            <person name="DeBarry J."/>
            <person name="Dreyer I."/>
            <person name="Elias M."/>
            <person name="Engstrom E.M."/>
            <person name="Estelle M."/>
            <person name="Feng L."/>
            <person name="Finet C."/>
            <person name="Floyd S.K."/>
            <person name="Frommer W.B."/>
            <person name="Fujita T."/>
            <person name="Gramzow L."/>
            <person name="Gutensohn M."/>
            <person name="Harholt J."/>
            <person name="Hattori M."/>
            <person name="Heyl A."/>
            <person name="Hirai T."/>
            <person name="Hiwatashi Y."/>
            <person name="Ishikawa M."/>
            <person name="Iwata M."/>
            <person name="Karol K.G."/>
            <person name="Koehler B."/>
            <person name="Kolukisaoglu U."/>
            <person name="Kubo M."/>
            <person name="Kurata T."/>
            <person name="Lalonde S."/>
            <person name="Li K."/>
            <person name="Li Y."/>
            <person name="Litt A."/>
            <person name="Lyons E."/>
            <person name="Manning G."/>
            <person name="Maruyama T."/>
            <person name="Michael T.P."/>
            <person name="Mikami K."/>
            <person name="Miyazaki S."/>
            <person name="Morinaga S."/>
            <person name="Murata T."/>
            <person name="Mueller-Roeber B."/>
            <person name="Nelson D.R."/>
            <person name="Obara M."/>
            <person name="Oguri Y."/>
            <person name="Olmstead R.G."/>
            <person name="Onodera N."/>
            <person name="Petersen B.L."/>
            <person name="Pils B."/>
            <person name="Prigge M."/>
            <person name="Rensing S.A."/>
            <person name="Riano-Pachon D.M."/>
            <person name="Roberts A.W."/>
            <person name="Sato Y."/>
            <person name="Scheller H.V."/>
            <person name="Schulz B."/>
            <person name="Schulz C."/>
            <person name="Shakirov E.V."/>
            <person name="Shibagaki N."/>
            <person name="Shinohara N."/>
            <person name="Shippen D.E."/>
            <person name="Soerensen I."/>
            <person name="Sotooka R."/>
            <person name="Sugimoto N."/>
            <person name="Sugita M."/>
            <person name="Sumikawa N."/>
            <person name="Tanurdzic M."/>
            <person name="Theissen G."/>
            <person name="Ulvskov P."/>
            <person name="Wakazuki S."/>
            <person name="Weng J.K."/>
            <person name="Willats W.W."/>
            <person name="Wipf D."/>
            <person name="Wolf P.G."/>
            <person name="Yang L."/>
            <person name="Zimmer A.D."/>
            <person name="Zhu Q."/>
            <person name="Mitros T."/>
            <person name="Hellsten U."/>
            <person name="Loque D."/>
            <person name="Otillar R."/>
            <person name="Salamov A."/>
            <person name="Schmutz J."/>
            <person name="Shapiro H."/>
            <person name="Lindquist E."/>
            <person name="Lucas S."/>
            <person name="Rokhsar D."/>
            <person name="Grigoriev I.V."/>
        </authorList>
    </citation>
    <scope>NUCLEOTIDE SEQUENCE [LARGE SCALE GENOMIC DNA]</scope>
</reference>
<dbReference type="Gene3D" id="2.10.109.10">
    <property type="entry name" value="Umud Fragment, subunit A"/>
    <property type="match status" value="1"/>
</dbReference>
<dbReference type="Proteomes" id="UP000001514">
    <property type="component" value="Unassembled WGS sequence"/>
</dbReference>
<evidence type="ECO:0000256" key="3">
    <source>
        <dbReference type="ARBA" id="ARBA00004370"/>
    </source>
</evidence>
<evidence type="ECO:0000256" key="9">
    <source>
        <dbReference type="ARBA" id="ARBA00022946"/>
    </source>
</evidence>
<evidence type="ECO:0000256" key="4">
    <source>
        <dbReference type="ARBA" id="ARBA00009370"/>
    </source>
</evidence>
<evidence type="ECO:0000256" key="8">
    <source>
        <dbReference type="ARBA" id="ARBA00022801"/>
    </source>
</evidence>
<keyword evidence="6" id="KW-0150">Chloroplast</keyword>
<dbReference type="EMBL" id="GL377601">
    <property type="protein sequence ID" value="EFJ20687.1"/>
    <property type="molecule type" value="Genomic_DNA"/>
</dbReference>
<dbReference type="FunFam" id="2.10.109.10:FF:000012">
    <property type="entry name" value="Peptidase/ serine-type peptidase"/>
    <property type="match status" value="1"/>
</dbReference>
<dbReference type="Pfam" id="PF10502">
    <property type="entry name" value="Peptidase_S26"/>
    <property type="match status" value="1"/>
</dbReference>
<dbReference type="InterPro" id="IPR000223">
    <property type="entry name" value="Pept_S26A_signal_pept_1"/>
</dbReference>
<keyword evidence="9" id="KW-0809">Transit peptide</keyword>
<sequence length="151" mass="16616">MSPTLQPGDIVLVEKFSYRFNSPDINDIVTFDGPASLMRGAGDLFIKRIVAKAGDTVEVSDGKLIVNGITKEEPFVSEAAIYDMPSVLVPDGHVFVMGDNRNNSYDSHIWGPLPVSSIRGRSVLRYWPLTRLGSTLGWIRQSTRGVLTSTF</sequence>
<keyword evidence="10" id="KW-0472">Membrane</keyword>
<dbReference type="GO" id="GO:0006465">
    <property type="term" value="P:signal peptide processing"/>
    <property type="evidence" value="ECO:0000318"/>
    <property type="project" value="GO_Central"/>
</dbReference>
<dbReference type="GO" id="GO:0009003">
    <property type="term" value="F:signal peptidase activity"/>
    <property type="evidence" value="ECO:0007669"/>
    <property type="project" value="UniProtKB-EC"/>
</dbReference>
<feature type="domain" description="Peptidase S26" evidence="11">
    <location>
        <begin position="1"/>
        <end position="127"/>
    </location>
</feature>
<name>D8S436_SELML</name>
<dbReference type="KEGG" id="smo:SELMODRAFT_107966"/>
<dbReference type="InterPro" id="IPR019758">
    <property type="entry name" value="Pept_S26A_signal_pept_1_CS"/>
</dbReference>
<dbReference type="InterPro" id="IPR019533">
    <property type="entry name" value="Peptidase_S26"/>
</dbReference>
<dbReference type="PRINTS" id="PR00727">
    <property type="entry name" value="LEADERPTASE"/>
</dbReference>
<comment type="subcellular location">
    <subcellularLocation>
        <location evidence="3">Membrane</location>
    </subcellularLocation>
    <subcellularLocation>
        <location evidence="2">Plastid</location>
        <location evidence="2">Chloroplast</location>
    </subcellularLocation>
</comment>
<organism evidence="13">
    <name type="scientific">Selaginella moellendorffii</name>
    <name type="common">Spikemoss</name>
    <dbReference type="NCBI Taxonomy" id="88036"/>
    <lineage>
        <taxon>Eukaryota</taxon>
        <taxon>Viridiplantae</taxon>
        <taxon>Streptophyta</taxon>
        <taxon>Embryophyta</taxon>
        <taxon>Tracheophyta</taxon>
        <taxon>Lycopodiopsida</taxon>
        <taxon>Selaginellales</taxon>
        <taxon>Selaginellaceae</taxon>
        <taxon>Selaginella</taxon>
    </lineage>
</organism>